<comment type="caution">
    <text evidence="2">The sequence shown here is derived from an EMBL/GenBank/DDBJ whole genome shotgun (WGS) entry which is preliminary data.</text>
</comment>
<dbReference type="OrthoDB" id="9956895at2"/>
<dbReference type="EMBL" id="VLXZ01000008">
    <property type="protein sequence ID" value="TSB45876.1"/>
    <property type="molecule type" value="Genomic_DNA"/>
</dbReference>
<evidence type="ECO:0000313" key="3">
    <source>
        <dbReference type="Proteomes" id="UP000318521"/>
    </source>
</evidence>
<name>A0A553ZX05_9BACI</name>
<protein>
    <submittedName>
        <fullName evidence="2">Uncharacterized protein</fullName>
    </submittedName>
</protein>
<keyword evidence="3" id="KW-1185">Reference proteome</keyword>
<evidence type="ECO:0000313" key="2">
    <source>
        <dbReference type="EMBL" id="TSB45876.1"/>
    </source>
</evidence>
<accession>A0A553ZX05</accession>
<dbReference type="Proteomes" id="UP000318521">
    <property type="component" value="Unassembled WGS sequence"/>
</dbReference>
<gene>
    <name evidence="2" type="ORF">FN960_13240</name>
</gene>
<organism evidence="2 3">
    <name type="scientific">Alkalicoccobacillus porphyridii</name>
    <dbReference type="NCBI Taxonomy" id="2597270"/>
    <lineage>
        <taxon>Bacteria</taxon>
        <taxon>Bacillati</taxon>
        <taxon>Bacillota</taxon>
        <taxon>Bacilli</taxon>
        <taxon>Bacillales</taxon>
        <taxon>Bacillaceae</taxon>
        <taxon>Alkalicoccobacillus</taxon>
    </lineage>
</organism>
<feature type="chain" id="PRO_5022103928" evidence="1">
    <location>
        <begin position="28"/>
        <end position="132"/>
    </location>
</feature>
<dbReference type="RefSeq" id="WP_143849216.1">
    <property type="nucleotide sequence ID" value="NZ_VLXZ01000008.1"/>
</dbReference>
<keyword evidence="1" id="KW-0732">Signal</keyword>
<reference evidence="2 3" key="1">
    <citation type="submission" date="2019-07" db="EMBL/GenBank/DDBJ databases">
        <authorList>
            <person name="Park Y.J."/>
            <person name="Jeong S.E."/>
            <person name="Jung H.S."/>
        </authorList>
    </citation>
    <scope>NUCLEOTIDE SEQUENCE [LARGE SCALE GENOMIC DNA]</scope>
    <source>
        <strain evidence="3">P16(2019)</strain>
    </source>
</reference>
<dbReference type="AlphaFoldDB" id="A0A553ZX05"/>
<evidence type="ECO:0000256" key="1">
    <source>
        <dbReference type="SAM" id="SignalP"/>
    </source>
</evidence>
<proteinExistence type="predicted"/>
<sequence>MNKLKKVIGSVAVIGLLLSGTGAIAHAATYYAYSATVPVINDYETASKTKATTGSAYNSVTAIQKDRKLTSWIENTGGSNLTTKVTYSSTGSKTMDFKGNASEVKGKSVRLNISTATSELNTATTSGSWTPN</sequence>
<feature type="signal peptide" evidence="1">
    <location>
        <begin position="1"/>
        <end position="27"/>
    </location>
</feature>